<dbReference type="OrthoDB" id="10596635at2759"/>
<reference evidence="3" key="2">
    <citation type="submission" date="2019-09" db="UniProtKB">
        <authorList>
            <consortium name="WormBaseParasite"/>
        </authorList>
    </citation>
    <scope>IDENTIFICATION</scope>
</reference>
<dbReference type="Proteomes" id="UP000050761">
    <property type="component" value="Unassembled WGS sequence"/>
</dbReference>
<proteinExistence type="predicted"/>
<evidence type="ECO:0000313" key="3">
    <source>
        <dbReference type="WBParaSite" id="HPBE_0001981901-mRNA-1"/>
    </source>
</evidence>
<keyword evidence="2" id="KW-1185">Reference proteome</keyword>
<gene>
    <name evidence="1" type="ORF">HPBE_LOCUS19818</name>
</gene>
<name>A0A183GCC9_HELPZ</name>
<sequence length="124" mass="14320">MSRITHLEQTGVSLNADRVWRRLILSKFTEYVCSSVITKERNYGTPLDVKGIIEAIDEIITLQETTELTTATLFDNDVNSDDEDCFSRQNGLHHFTYQSRQSTLVCLYGETQLPQHYNRFTTPQ</sequence>
<dbReference type="WBParaSite" id="HPBE_0001981901-mRNA-1">
    <property type="protein sequence ID" value="HPBE_0001981901-mRNA-1"/>
    <property type="gene ID" value="HPBE_0001981901"/>
</dbReference>
<reference evidence="1 2" key="1">
    <citation type="submission" date="2018-11" db="EMBL/GenBank/DDBJ databases">
        <authorList>
            <consortium name="Pathogen Informatics"/>
        </authorList>
    </citation>
    <scope>NUCLEOTIDE SEQUENCE [LARGE SCALE GENOMIC DNA]</scope>
</reference>
<evidence type="ECO:0000313" key="2">
    <source>
        <dbReference type="Proteomes" id="UP000050761"/>
    </source>
</evidence>
<protein>
    <submittedName>
        <fullName evidence="1 3">Uncharacterized protein</fullName>
    </submittedName>
</protein>
<accession>A0A3P8BH76</accession>
<dbReference type="EMBL" id="UZAH01031640">
    <property type="protein sequence ID" value="VDP16840.1"/>
    <property type="molecule type" value="Genomic_DNA"/>
</dbReference>
<dbReference type="AlphaFoldDB" id="A0A183GCC9"/>
<accession>A0A183GCC9</accession>
<organism evidence="2 3">
    <name type="scientific">Heligmosomoides polygyrus</name>
    <name type="common">Parasitic roundworm</name>
    <dbReference type="NCBI Taxonomy" id="6339"/>
    <lineage>
        <taxon>Eukaryota</taxon>
        <taxon>Metazoa</taxon>
        <taxon>Ecdysozoa</taxon>
        <taxon>Nematoda</taxon>
        <taxon>Chromadorea</taxon>
        <taxon>Rhabditida</taxon>
        <taxon>Rhabditina</taxon>
        <taxon>Rhabditomorpha</taxon>
        <taxon>Strongyloidea</taxon>
        <taxon>Heligmosomidae</taxon>
        <taxon>Heligmosomoides</taxon>
    </lineage>
</organism>
<evidence type="ECO:0000313" key="1">
    <source>
        <dbReference type="EMBL" id="VDP16840.1"/>
    </source>
</evidence>